<accession>A0A4Y6UI88</accession>
<dbReference type="AlphaFoldDB" id="A0A4Y6UI88"/>
<evidence type="ECO:0000313" key="9">
    <source>
        <dbReference type="Proteomes" id="UP000316313"/>
    </source>
</evidence>
<organism evidence="8 9">
    <name type="scientific">Swingsia samuiensis</name>
    <dbReference type="NCBI Taxonomy" id="1293412"/>
    <lineage>
        <taxon>Bacteria</taxon>
        <taxon>Pseudomonadati</taxon>
        <taxon>Pseudomonadota</taxon>
        <taxon>Alphaproteobacteria</taxon>
        <taxon>Acetobacterales</taxon>
        <taxon>Acetobacteraceae</taxon>
        <taxon>Swingsia</taxon>
    </lineage>
</organism>
<evidence type="ECO:0000256" key="4">
    <source>
        <dbReference type="ARBA" id="ARBA00022840"/>
    </source>
</evidence>
<gene>
    <name evidence="6 8" type="primary">tilS</name>
    <name evidence="8" type="ORF">E3D00_06760</name>
</gene>
<feature type="domain" description="tRNA(Ile)-lysidine/2-thiocytidine synthase N-terminal" evidence="7">
    <location>
        <begin position="36"/>
        <end position="208"/>
    </location>
</feature>
<keyword evidence="4 6" id="KW-0067">ATP-binding</keyword>
<dbReference type="PANTHER" id="PTHR43033">
    <property type="entry name" value="TRNA(ILE)-LYSIDINE SYNTHASE-RELATED"/>
    <property type="match status" value="1"/>
</dbReference>
<dbReference type="GO" id="GO:0006400">
    <property type="term" value="P:tRNA modification"/>
    <property type="evidence" value="ECO:0007669"/>
    <property type="project" value="UniProtKB-UniRule"/>
</dbReference>
<reference evidence="8 9" key="1">
    <citation type="submission" date="2019-03" db="EMBL/GenBank/DDBJ databases">
        <title>The complete genome sequence of Swingsia samuiensis NBRC107927(T).</title>
        <authorList>
            <person name="Chua K.-O."/>
            <person name="Chan K.-G."/>
            <person name="See-Too W.-S."/>
        </authorList>
    </citation>
    <scope>NUCLEOTIDE SEQUENCE [LARGE SCALE GENOMIC DNA]</scope>
    <source>
        <strain evidence="8 9">AH83</strain>
    </source>
</reference>
<evidence type="ECO:0000256" key="5">
    <source>
        <dbReference type="ARBA" id="ARBA00048539"/>
    </source>
</evidence>
<keyword evidence="1 6" id="KW-0436">Ligase</keyword>
<feature type="binding site" evidence="6">
    <location>
        <begin position="40"/>
        <end position="45"/>
    </location>
    <ligand>
        <name>ATP</name>
        <dbReference type="ChEBI" id="CHEBI:30616"/>
    </ligand>
</feature>
<evidence type="ECO:0000256" key="6">
    <source>
        <dbReference type="HAMAP-Rule" id="MF_01161"/>
    </source>
</evidence>
<dbReference type="Proteomes" id="UP000316313">
    <property type="component" value="Chromosome"/>
</dbReference>
<dbReference type="InterPro" id="IPR012795">
    <property type="entry name" value="tRNA_Ile_lys_synt_N"/>
</dbReference>
<dbReference type="HAMAP" id="MF_01161">
    <property type="entry name" value="tRNA_Ile_lys_synt"/>
    <property type="match status" value="1"/>
</dbReference>
<dbReference type="Pfam" id="PF01171">
    <property type="entry name" value="ATP_bind_3"/>
    <property type="match status" value="1"/>
</dbReference>
<proteinExistence type="inferred from homology"/>
<dbReference type="EC" id="6.3.4.19" evidence="6"/>
<protein>
    <recommendedName>
        <fullName evidence="6">tRNA(Ile)-lysidine synthase</fullName>
        <ecNumber evidence="6">6.3.4.19</ecNumber>
    </recommendedName>
    <alternativeName>
        <fullName evidence="6">tRNA(Ile)-2-lysyl-cytidine synthase</fullName>
    </alternativeName>
    <alternativeName>
        <fullName evidence="6">tRNA(Ile)-lysidine synthetase</fullName>
    </alternativeName>
</protein>
<dbReference type="EMBL" id="CP038141">
    <property type="protein sequence ID" value="QDH17293.1"/>
    <property type="molecule type" value="Genomic_DNA"/>
</dbReference>
<comment type="similarity">
    <text evidence="6">Belongs to the tRNA(Ile)-lysidine synthase family.</text>
</comment>
<dbReference type="CDD" id="cd01992">
    <property type="entry name" value="TilS_N"/>
    <property type="match status" value="1"/>
</dbReference>
<evidence type="ECO:0000256" key="3">
    <source>
        <dbReference type="ARBA" id="ARBA00022741"/>
    </source>
</evidence>
<keyword evidence="2 6" id="KW-0819">tRNA processing</keyword>
<evidence type="ECO:0000256" key="2">
    <source>
        <dbReference type="ARBA" id="ARBA00022694"/>
    </source>
</evidence>
<dbReference type="OrthoDB" id="9807403at2"/>
<dbReference type="GO" id="GO:0005524">
    <property type="term" value="F:ATP binding"/>
    <property type="evidence" value="ECO:0007669"/>
    <property type="project" value="UniProtKB-UniRule"/>
</dbReference>
<evidence type="ECO:0000256" key="1">
    <source>
        <dbReference type="ARBA" id="ARBA00022598"/>
    </source>
</evidence>
<comment type="function">
    <text evidence="6">Ligates lysine onto the cytidine present at position 34 of the AUA codon-specific tRNA(Ile) that contains the anticodon CAU, in an ATP-dependent manner. Cytidine is converted to lysidine, thus changing the amino acid specificity of the tRNA from methionine to isoleucine.</text>
</comment>
<dbReference type="InterPro" id="IPR012094">
    <property type="entry name" value="tRNA_Ile_lys_synt"/>
</dbReference>
<dbReference type="GO" id="GO:0032267">
    <property type="term" value="F:tRNA(Ile)-lysidine synthase activity"/>
    <property type="evidence" value="ECO:0007669"/>
    <property type="project" value="UniProtKB-EC"/>
</dbReference>
<dbReference type="InterPro" id="IPR011063">
    <property type="entry name" value="TilS/TtcA_N"/>
</dbReference>
<name>A0A4Y6UI88_9PROT</name>
<dbReference type="KEGG" id="ssam:E3D00_06760"/>
<keyword evidence="9" id="KW-1185">Reference proteome</keyword>
<comment type="subcellular location">
    <subcellularLocation>
        <location evidence="6">Cytoplasm</location>
    </subcellularLocation>
</comment>
<dbReference type="SUPFAM" id="SSF52402">
    <property type="entry name" value="Adenine nucleotide alpha hydrolases-like"/>
    <property type="match status" value="1"/>
</dbReference>
<evidence type="ECO:0000259" key="7">
    <source>
        <dbReference type="Pfam" id="PF01171"/>
    </source>
</evidence>
<comment type="catalytic activity">
    <reaction evidence="5 6">
        <text>cytidine(34) in tRNA(Ile2) + L-lysine + ATP = lysidine(34) in tRNA(Ile2) + AMP + diphosphate + H(+)</text>
        <dbReference type="Rhea" id="RHEA:43744"/>
        <dbReference type="Rhea" id="RHEA-COMP:10625"/>
        <dbReference type="Rhea" id="RHEA-COMP:10670"/>
        <dbReference type="ChEBI" id="CHEBI:15378"/>
        <dbReference type="ChEBI" id="CHEBI:30616"/>
        <dbReference type="ChEBI" id="CHEBI:32551"/>
        <dbReference type="ChEBI" id="CHEBI:33019"/>
        <dbReference type="ChEBI" id="CHEBI:82748"/>
        <dbReference type="ChEBI" id="CHEBI:83665"/>
        <dbReference type="ChEBI" id="CHEBI:456215"/>
        <dbReference type="EC" id="6.3.4.19"/>
    </reaction>
</comment>
<evidence type="ECO:0000313" key="8">
    <source>
        <dbReference type="EMBL" id="QDH17293.1"/>
    </source>
</evidence>
<dbReference type="NCBIfam" id="TIGR02432">
    <property type="entry name" value="lysidine_TilS_N"/>
    <property type="match status" value="1"/>
</dbReference>
<dbReference type="Gene3D" id="3.40.50.620">
    <property type="entry name" value="HUPs"/>
    <property type="match status" value="1"/>
</dbReference>
<sequence length="412" mass="45872">MPLSVVTQQPLHVEEFVRLVEALGPWLPDVEDAPIGVAVSGGADSLALAWLARQWRKNIVAFVVDHGLRAEAAAEARGVAQQLAALGIVTHVLKLAPFPSGRIQERARDARFDALEKACAEAGCIDLLVGHHLHDQDETVWMRSAAGSGSHGLAGIAPVSIRGRIRVVRPLLSVHPERLRGMLRRMGLDWVEDPSNHNRRFERVRWRQDLTSDQRLQSRVWQRQADSQRKKQDEKLAYHLAQYATWHAEGWVFLHKDGLEEHALSSLIRLVAGNKYRPAREKVQSLLRQGQGTLGGVTMQPAGRFGEGVLLVREERAVEKKIPAHSCQVWDQRWLCRVEDIPEGAQIGAVGDYAAQYDGRKLGVPARALRVLPALWYGNEIIRLPQPLSLSEETSFIWAGNVPITGENPVAL</sequence>
<keyword evidence="3 6" id="KW-0547">Nucleotide-binding</keyword>
<keyword evidence="6" id="KW-0963">Cytoplasm</keyword>
<dbReference type="GO" id="GO:0005737">
    <property type="term" value="C:cytoplasm"/>
    <property type="evidence" value="ECO:0007669"/>
    <property type="project" value="UniProtKB-SubCell"/>
</dbReference>
<comment type="domain">
    <text evidence="6">The N-terminal region contains the highly conserved SGGXDS motif, predicted to be a P-loop motif involved in ATP binding.</text>
</comment>
<dbReference type="PANTHER" id="PTHR43033:SF5">
    <property type="entry name" value="TRNA(ILE)-LYSIDINE SYNTHETASE"/>
    <property type="match status" value="1"/>
</dbReference>
<dbReference type="InterPro" id="IPR014729">
    <property type="entry name" value="Rossmann-like_a/b/a_fold"/>
</dbReference>